<accession>A0ABR2ZC18</accession>
<protein>
    <recommendedName>
        <fullName evidence="4">HTH CENPB-type domain-containing protein</fullName>
    </recommendedName>
</protein>
<sequence length="215" mass="23685">MLKEVVDKILHAQLGDEFPESGVGKQWTQQFVEQHSNQLKTFWSLKLDSKQGQGVNPNANAKWFSLLDDVLAGKMDHEFDSCEDVVGGGEDEIDWESIPMHEVPTNTEGQGQESAPMDTDVPSHAKTHQSPYTPIDPECIYSANESGFMENDGIKIHIIGSSSKKMQHKQGGGSRENTTVIVTICADGTALTPTVIFKGTHFKVNWDQENPTNAS</sequence>
<evidence type="ECO:0000313" key="2">
    <source>
        <dbReference type="EMBL" id="KAL0058805.1"/>
    </source>
</evidence>
<comment type="caution">
    <text evidence="2">The sequence shown here is derived from an EMBL/GenBank/DDBJ whole genome shotgun (WGS) entry which is preliminary data.</text>
</comment>
<dbReference type="Proteomes" id="UP001437256">
    <property type="component" value="Unassembled WGS sequence"/>
</dbReference>
<proteinExistence type="predicted"/>
<dbReference type="EMBL" id="JBBXMP010000274">
    <property type="protein sequence ID" value="KAL0058805.1"/>
    <property type="molecule type" value="Genomic_DNA"/>
</dbReference>
<gene>
    <name evidence="2" type="ORF">AAF712_014488</name>
</gene>
<organism evidence="2 3">
    <name type="scientific">Marasmius tenuissimus</name>
    <dbReference type="NCBI Taxonomy" id="585030"/>
    <lineage>
        <taxon>Eukaryota</taxon>
        <taxon>Fungi</taxon>
        <taxon>Dikarya</taxon>
        <taxon>Basidiomycota</taxon>
        <taxon>Agaricomycotina</taxon>
        <taxon>Agaricomycetes</taxon>
        <taxon>Agaricomycetidae</taxon>
        <taxon>Agaricales</taxon>
        <taxon>Marasmiineae</taxon>
        <taxon>Marasmiaceae</taxon>
        <taxon>Marasmius</taxon>
    </lineage>
</organism>
<reference evidence="2 3" key="1">
    <citation type="submission" date="2024-05" db="EMBL/GenBank/DDBJ databases">
        <title>A draft genome resource for the thread blight pathogen Marasmius tenuissimus strain MS-2.</title>
        <authorList>
            <person name="Yulfo-Soto G.E."/>
            <person name="Baruah I.K."/>
            <person name="Amoako-Attah I."/>
            <person name="Bukari Y."/>
            <person name="Meinhardt L.W."/>
            <person name="Bailey B.A."/>
            <person name="Cohen S.P."/>
        </authorList>
    </citation>
    <scope>NUCLEOTIDE SEQUENCE [LARGE SCALE GENOMIC DNA]</scope>
    <source>
        <strain evidence="2 3">MS-2</strain>
    </source>
</reference>
<feature type="region of interest" description="Disordered" evidence="1">
    <location>
        <begin position="105"/>
        <end position="135"/>
    </location>
</feature>
<keyword evidence="3" id="KW-1185">Reference proteome</keyword>
<name>A0ABR2ZC18_9AGAR</name>
<evidence type="ECO:0008006" key="4">
    <source>
        <dbReference type="Google" id="ProtNLM"/>
    </source>
</evidence>
<evidence type="ECO:0000256" key="1">
    <source>
        <dbReference type="SAM" id="MobiDB-lite"/>
    </source>
</evidence>
<evidence type="ECO:0000313" key="3">
    <source>
        <dbReference type="Proteomes" id="UP001437256"/>
    </source>
</evidence>